<dbReference type="Proteomes" id="UP001379949">
    <property type="component" value="Unassembled WGS sequence"/>
</dbReference>
<comment type="caution">
    <text evidence="2">The sequence shown here is derived from an EMBL/GenBank/DDBJ whole genome shotgun (WGS) entry which is preliminary data.</text>
</comment>
<dbReference type="InterPro" id="IPR036779">
    <property type="entry name" value="LysM_dom_sf"/>
</dbReference>
<evidence type="ECO:0000313" key="3">
    <source>
        <dbReference type="Proteomes" id="UP001379949"/>
    </source>
</evidence>
<dbReference type="RefSeq" id="WP_341568211.1">
    <property type="nucleotide sequence ID" value="NZ_JBAKAR010000084.1"/>
</dbReference>
<dbReference type="Gene3D" id="3.10.350.10">
    <property type="entry name" value="LysM domain"/>
    <property type="match status" value="1"/>
</dbReference>
<dbReference type="CDD" id="cd00118">
    <property type="entry name" value="LysM"/>
    <property type="match status" value="1"/>
</dbReference>
<protein>
    <submittedName>
        <fullName evidence="2">LysM peptidoglycan-binding domain-containing protein</fullName>
    </submittedName>
</protein>
<dbReference type="SMART" id="SM00257">
    <property type="entry name" value="LysM"/>
    <property type="match status" value="1"/>
</dbReference>
<proteinExistence type="predicted"/>
<feature type="non-terminal residue" evidence="2">
    <location>
        <position position="1"/>
    </location>
</feature>
<reference evidence="2 3" key="1">
    <citation type="submission" date="2024-02" db="EMBL/GenBank/DDBJ databases">
        <title>Bacteria isolated from the canopy kelp, Nereocystis luetkeana.</title>
        <authorList>
            <person name="Pfister C.A."/>
            <person name="Younker I.T."/>
            <person name="Light S.H."/>
        </authorList>
    </citation>
    <scope>NUCLEOTIDE SEQUENCE [LARGE SCALE GENOMIC DNA]</scope>
    <source>
        <strain evidence="2 3">TI.4.07</strain>
    </source>
</reference>
<keyword evidence="3" id="KW-1185">Reference proteome</keyword>
<feature type="domain" description="LysM" evidence="1">
    <location>
        <begin position="31"/>
        <end position="74"/>
    </location>
</feature>
<sequence length="81" mass="8763">QKMSLLVGQKIKIPGSNEASSLAQQPVQKEQTHIVKPGEALSLIARQYNQSTADLVAYNNLKKTSLYVGQKIKIPGGVTQS</sequence>
<gene>
    <name evidence="2" type="ORF">V6242_17720</name>
</gene>
<dbReference type="EMBL" id="JBAKAR010000084">
    <property type="protein sequence ID" value="MEL0614985.1"/>
    <property type="molecule type" value="Genomic_DNA"/>
</dbReference>
<evidence type="ECO:0000313" key="2">
    <source>
        <dbReference type="EMBL" id="MEL0614985.1"/>
    </source>
</evidence>
<feature type="non-terminal residue" evidence="2">
    <location>
        <position position="81"/>
    </location>
</feature>
<dbReference type="Pfam" id="PF01476">
    <property type="entry name" value="LysM"/>
    <property type="match status" value="1"/>
</dbReference>
<name>A0ABU9GB58_9GAMM</name>
<accession>A0ABU9GB58</accession>
<dbReference type="PANTHER" id="PTHR33734:SF22">
    <property type="entry name" value="MEMBRANE-BOUND LYTIC MUREIN TRANSGLYCOSYLASE D"/>
    <property type="match status" value="1"/>
</dbReference>
<dbReference type="PROSITE" id="PS51782">
    <property type="entry name" value="LYSM"/>
    <property type="match status" value="1"/>
</dbReference>
<dbReference type="PANTHER" id="PTHR33734">
    <property type="entry name" value="LYSM DOMAIN-CONTAINING GPI-ANCHORED PROTEIN 2"/>
    <property type="match status" value="1"/>
</dbReference>
<evidence type="ECO:0000259" key="1">
    <source>
        <dbReference type="PROSITE" id="PS51782"/>
    </source>
</evidence>
<dbReference type="InterPro" id="IPR018392">
    <property type="entry name" value="LysM"/>
</dbReference>
<dbReference type="SUPFAM" id="SSF54106">
    <property type="entry name" value="LysM domain"/>
    <property type="match status" value="1"/>
</dbReference>
<organism evidence="2 3">
    <name type="scientific">Marinomonas arenicola</name>
    <dbReference type="NCBI Taxonomy" id="569601"/>
    <lineage>
        <taxon>Bacteria</taxon>
        <taxon>Pseudomonadati</taxon>
        <taxon>Pseudomonadota</taxon>
        <taxon>Gammaproteobacteria</taxon>
        <taxon>Oceanospirillales</taxon>
        <taxon>Oceanospirillaceae</taxon>
        <taxon>Marinomonas</taxon>
    </lineage>
</organism>